<proteinExistence type="predicted"/>
<dbReference type="SUPFAM" id="SSF49785">
    <property type="entry name" value="Galactose-binding domain-like"/>
    <property type="match status" value="1"/>
</dbReference>
<dbReference type="Pfam" id="PF07554">
    <property type="entry name" value="FIVAR"/>
    <property type="match status" value="3"/>
</dbReference>
<dbReference type="InterPro" id="IPR008928">
    <property type="entry name" value="6-hairpin_glycosidase_sf"/>
</dbReference>
<dbReference type="Gene3D" id="2.60.420.10">
    <property type="entry name" value="Maltose phosphorylase, domain 3"/>
    <property type="match status" value="1"/>
</dbReference>
<feature type="region of interest" description="Disordered" evidence="1">
    <location>
        <begin position="1263"/>
        <end position="1292"/>
    </location>
</feature>
<dbReference type="Pfam" id="PF17390">
    <property type="entry name" value="Bac_rhamnosid_C"/>
    <property type="match status" value="1"/>
</dbReference>
<dbReference type="PANTHER" id="PTHR34987">
    <property type="entry name" value="C, PUTATIVE (AFU_ORTHOLOGUE AFUA_3G02880)-RELATED"/>
    <property type="match status" value="1"/>
</dbReference>
<evidence type="ECO:0000256" key="3">
    <source>
        <dbReference type="SAM" id="SignalP"/>
    </source>
</evidence>
<dbReference type="Pfam" id="PF17389">
    <property type="entry name" value="Bac_rhamnosid6H"/>
    <property type="match status" value="1"/>
</dbReference>
<evidence type="ECO:0000256" key="2">
    <source>
        <dbReference type="SAM" id="Phobius"/>
    </source>
</evidence>
<dbReference type="Gene3D" id="1.20.5.420">
    <property type="entry name" value="Immunoglobulin FC, subunit C"/>
    <property type="match status" value="1"/>
</dbReference>
<evidence type="ECO:0000313" key="6">
    <source>
        <dbReference type="EMBL" id="MBC5787061.1"/>
    </source>
</evidence>
<keyword evidence="2" id="KW-0812">Transmembrane</keyword>
<evidence type="ECO:0000259" key="4">
    <source>
        <dbReference type="Pfam" id="PF17389"/>
    </source>
</evidence>
<keyword evidence="7" id="KW-1185">Reference proteome</keyword>
<keyword evidence="2" id="KW-0472">Membrane</keyword>
<reference evidence="6 7" key="1">
    <citation type="submission" date="2020-08" db="EMBL/GenBank/DDBJ databases">
        <title>Genome public.</title>
        <authorList>
            <person name="Liu C."/>
            <person name="Sun Q."/>
        </authorList>
    </citation>
    <scope>NUCLEOTIDE SEQUENCE [LARGE SCALE GENOMIC DNA]</scope>
    <source>
        <strain evidence="6 7">NSJ-27</strain>
    </source>
</reference>
<dbReference type="InterPro" id="IPR035396">
    <property type="entry name" value="Bac_rhamnosid6H"/>
</dbReference>
<dbReference type="RefSeq" id="WP_186996186.1">
    <property type="nucleotide sequence ID" value="NZ_JACOQK010000001.1"/>
</dbReference>
<dbReference type="InterPro" id="IPR008979">
    <property type="entry name" value="Galactose-bd-like_sf"/>
</dbReference>
<feature type="chain" id="PRO_5046578870" evidence="3">
    <location>
        <begin position="31"/>
        <end position="1320"/>
    </location>
</feature>
<feature type="transmembrane region" description="Helical" evidence="2">
    <location>
        <begin position="1297"/>
        <end position="1316"/>
    </location>
</feature>
<dbReference type="InterPro" id="IPR009063">
    <property type="entry name" value="Ig/albumin-bd_sf"/>
</dbReference>
<gene>
    <name evidence="6" type="ORF">H8Z77_03355</name>
</gene>
<accession>A0ABR7IPL7</accession>
<comment type="caution">
    <text evidence="6">The sequence shown here is derived from an EMBL/GenBank/DDBJ whole genome shotgun (WGS) entry which is preliminary data.</text>
</comment>
<dbReference type="InterPro" id="IPR035398">
    <property type="entry name" value="Bac_rhamnosid_C"/>
</dbReference>
<feature type="domain" description="Alpha-L-rhamnosidase six-hairpin glycosidase" evidence="4">
    <location>
        <begin position="594"/>
        <end position="939"/>
    </location>
</feature>
<dbReference type="Proteomes" id="UP000649151">
    <property type="component" value="Unassembled WGS sequence"/>
</dbReference>
<keyword evidence="3" id="KW-0732">Signal</keyword>
<sequence length="1320" mass="146803">MKSFKLHRMLSSLLAAALATSVLFAFPAQADEQPLTENWGTSNWIWDGDELDENGLASEQDVWMNFRRDFTLESVPEMAKLKIAVDVKYWLYVNGEEVVWEGGVKRGPNPEDTYYDTVDIVDYLQPGKNTIAIQVWYWGNTVGHNNPSGSGGLLVSSDLIDSNTNQIIETGDGLWWSMRSPANLKDSHSTSGLLAEYNVLYDGRQEIDWINPDYVPSEVNGWSLAQNIGEDEQDPGYAGDGPWNDLVERPIPQWKDYGRKPLEFTPVDGYSPQIVTTPISDLGITSNTYSIETDLTLSVVNILSFKLANISFLFGATDANHYYKAYIDCINYLDGGDKATLYLSDSQKSIANIDISNILTRENYKDNINIRLDVINEQETNLYLNDVLIYTLTDNLASNQLSFGYAGELSGTGIGAATIKNITIKGIDGSSYANNFETAEDCSIFQGSNFSNGMQTSELTMLGTLSDNGQKYQAQLPYNCQMVPYIILDDGTEAGKTIKMYTDTYDLSDEHIAYITKKGAQEFEGKNWINGDFLYFDVPDGVKVKEVGFRETGYNVPAGENTDFVGYFDSSVNENDPSVAAFTGGHTWTEEEANTDNNFYDELWKKATRSLYVTIRDQYMDCPDRERGQYIGDAINEIEEAFYSLGPEANAISEKAIRNICDWQEVGERNGRTYYFMSNVRPGVLEQEICAQSLGTALAAENYYLFTGDTELVQDTYQPLYNYLTNYDIMEDGEYSGLISVRTPDTTMYNDFMSNWLDWGNNMDTLVETNAWWYISAKSVRALADVEGVPATQEQKDWLDERLASIEQNFEKFWNEDLQAYATEWNETDWYQPSELENGSHVVDDRVNALGVIFGLIPEERYSQMRDVFMGTESTPAYENASIYMEKYVIQALYMMGYDTDAMSRIEKRMMEMVNTSTDSTLWELWDRTSGTKNHGWSGGSMIAMSRYAAGVEPTGAGYSTWHVVPQLGNFEEINTRVPSEIGNIDVTINKTDTTLDMTVVSPGNNAEIWVPVESGQGVVTSSNAQYKGIKQAYQKDYAVYEISEAGSYTFTATETNKDILDSVIAYAENAKASGEYDNAIESVQKSFDTALENAKTVAKNENASQEEIDQAWKTLLNEIHKLGFVAGDKDSLASLIEAAKEIDLNKYVEAGQAEFTTALEAAKGVYNDGDAMQVEINEAAENLLNAMLNLRYKADKSILEDVLAEAGKVDANAYTAESYAALQAAVAEANDVYNNENATQEEVDAAVTKIQVAMNNLIAVEGTPVETPTENNDTAGSQTGQESTTPKANAAKTGDFAPIVGLATITLAGAVLLFIHKKK</sequence>
<dbReference type="Gene3D" id="1.50.10.10">
    <property type="match status" value="1"/>
</dbReference>
<protein>
    <submittedName>
        <fullName evidence="6">FIVAR domain-containing protein</fullName>
    </submittedName>
</protein>
<organism evidence="6 7">
    <name type="scientific">Clostridium facile</name>
    <dbReference type="NCBI Taxonomy" id="2763035"/>
    <lineage>
        <taxon>Bacteria</taxon>
        <taxon>Bacillati</taxon>
        <taxon>Bacillota</taxon>
        <taxon>Clostridia</taxon>
        <taxon>Eubacteriales</taxon>
        <taxon>Clostridiaceae</taxon>
        <taxon>Clostridium</taxon>
    </lineage>
</organism>
<feature type="domain" description="Alpha-L-rhamnosidase C-terminal" evidence="5">
    <location>
        <begin position="951"/>
        <end position="1024"/>
    </location>
</feature>
<dbReference type="InterPro" id="IPR012341">
    <property type="entry name" value="6hp_glycosidase-like_sf"/>
</dbReference>
<evidence type="ECO:0000259" key="5">
    <source>
        <dbReference type="Pfam" id="PF17390"/>
    </source>
</evidence>
<dbReference type="Gene3D" id="2.60.120.260">
    <property type="entry name" value="Galactose-binding domain-like"/>
    <property type="match status" value="1"/>
</dbReference>
<feature type="compositionally biased region" description="Polar residues" evidence="1">
    <location>
        <begin position="1267"/>
        <end position="1288"/>
    </location>
</feature>
<dbReference type="SUPFAM" id="SSF48208">
    <property type="entry name" value="Six-hairpin glycosidases"/>
    <property type="match status" value="1"/>
</dbReference>
<dbReference type="Gene3D" id="1.20.1270.90">
    <property type="entry name" value="AF1782-like"/>
    <property type="match status" value="2"/>
</dbReference>
<feature type="signal peptide" evidence="3">
    <location>
        <begin position="1"/>
        <end position="30"/>
    </location>
</feature>
<dbReference type="SUPFAM" id="SSF46997">
    <property type="entry name" value="Bacterial immunoglobulin/albumin-binding domains"/>
    <property type="match status" value="1"/>
</dbReference>
<evidence type="ECO:0000256" key="1">
    <source>
        <dbReference type="SAM" id="MobiDB-lite"/>
    </source>
</evidence>
<name>A0ABR7IPL7_9CLOT</name>
<evidence type="ECO:0000313" key="7">
    <source>
        <dbReference type="Proteomes" id="UP000649151"/>
    </source>
</evidence>
<keyword evidence="2" id="KW-1133">Transmembrane helix</keyword>
<dbReference type="PANTHER" id="PTHR34987:SF2">
    <property type="entry name" value="B, PUTATIVE (AFU_ORTHOLOGUE AFUA_7G05040)-RELATED"/>
    <property type="match status" value="1"/>
</dbReference>
<dbReference type="EMBL" id="JACOQK010000001">
    <property type="protein sequence ID" value="MBC5787061.1"/>
    <property type="molecule type" value="Genomic_DNA"/>
</dbReference>